<feature type="compositionally biased region" description="Polar residues" evidence="1">
    <location>
        <begin position="203"/>
        <end position="219"/>
    </location>
</feature>
<feature type="region of interest" description="Disordered" evidence="1">
    <location>
        <begin position="71"/>
        <end position="219"/>
    </location>
</feature>
<evidence type="ECO:0000313" key="3">
    <source>
        <dbReference type="Proteomes" id="UP001292094"/>
    </source>
</evidence>
<evidence type="ECO:0000256" key="1">
    <source>
        <dbReference type="SAM" id="MobiDB-lite"/>
    </source>
</evidence>
<keyword evidence="3" id="KW-1185">Reference proteome</keyword>
<dbReference type="EMBL" id="JAWZYT010000555">
    <property type="protein sequence ID" value="KAK4321890.1"/>
    <property type="molecule type" value="Genomic_DNA"/>
</dbReference>
<dbReference type="AlphaFoldDB" id="A0AAE1UK89"/>
<feature type="compositionally biased region" description="Pro residues" evidence="1">
    <location>
        <begin position="121"/>
        <end position="132"/>
    </location>
</feature>
<comment type="caution">
    <text evidence="2">The sequence shown here is derived from an EMBL/GenBank/DDBJ whole genome shotgun (WGS) entry which is preliminary data.</text>
</comment>
<dbReference type="Proteomes" id="UP001292094">
    <property type="component" value="Unassembled WGS sequence"/>
</dbReference>
<proteinExistence type="predicted"/>
<name>A0AAE1UK89_9EUCA</name>
<feature type="compositionally biased region" description="Low complexity" evidence="1">
    <location>
        <begin position="165"/>
        <end position="186"/>
    </location>
</feature>
<feature type="compositionally biased region" description="Basic residues" evidence="1">
    <location>
        <begin position="139"/>
        <end position="164"/>
    </location>
</feature>
<protein>
    <submittedName>
        <fullName evidence="2">Uncharacterized protein</fullName>
    </submittedName>
</protein>
<organism evidence="2 3">
    <name type="scientific">Petrolisthes manimaculis</name>
    <dbReference type="NCBI Taxonomy" id="1843537"/>
    <lineage>
        <taxon>Eukaryota</taxon>
        <taxon>Metazoa</taxon>
        <taxon>Ecdysozoa</taxon>
        <taxon>Arthropoda</taxon>
        <taxon>Crustacea</taxon>
        <taxon>Multicrustacea</taxon>
        <taxon>Malacostraca</taxon>
        <taxon>Eumalacostraca</taxon>
        <taxon>Eucarida</taxon>
        <taxon>Decapoda</taxon>
        <taxon>Pleocyemata</taxon>
        <taxon>Anomura</taxon>
        <taxon>Galatheoidea</taxon>
        <taxon>Porcellanidae</taxon>
        <taxon>Petrolisthes</taxon>
    </lineage>
</organism>
<reference evidence="2" key="1">
    <citation type="submission" date="2023-11" db="EMBL/GenBank/DDBJ databases">
        <title>Genome assemblies of two species of porcelain crab, Petrolisthes cinctipes and Petrolisthes manimaculis (Anomura: Porcellanidae).</title>
        <authorList>
            <person name="Angst P."/>
        </authorList>
    </citation>
    <scope>NUCLEOTIDE SEQUENCE</scope>
    <source>
        <strain evidence="2">PB745_02</strain>
        <tissue evidence="2">Gill</tissue>
    </source>
</reference>
<sequence>MACIVCAEWVGLLKEATLDARPKLPSFLSLKAALTRLRRVVKKRDGSSLVWADPSLGAELGLSKIQYPASGNSESQGVESLSRPIDLHPSLDSSDPLFRGFPPQAETSRSVARLPSVSSPIPGPSGVRPPTPQLVTSARHSRGRKRKTRTKTSSHKKTHRRRRSPSSSVSSSSSSSSTSSSDQSSSPRRRRKPAKAAPTTTTQASLLYCSQATPTSEAT</sequence>
<gene>
    <name evidence="2" type="ORF">Pmani_007353</name>
</gene>
<accession>A0AAE1UK89</accession>
<evidence type="ECO:0000313" key="2">
    <source>
        <dbReference type="EMBL" id="KAK4321890.1"/>
    </source>
</evidence>